<organism evidence="1 2">
    <name type="scientific">Nonomuraea turkmeniaca</name>
    <dbReference type="NCBI Taxonomy" id="103838"/>
    <lineage>
        <taxon>Bacteria</taxon>
        <taxon>Bacillati</taxon>
        <taxon>Actinomycetota</taxon>
        <taxon>Actinomycetes</taxon>
        <taxon>Streptosporangiales</taxon>
        <taxon>Streptosporangiaceae</taxon>
        <taxon>Nonomuraea</taxon>
    </lineage>
</organism>
<evidence type="ECO:0000313" key="1">
    <source>
        <dbReference type="EMBL" id="TMR10648.1"/>
    </source>
</evidence>
<dbReference type="Proteomes" id="UP000309128">
    <property type="component" value="Unassembled WGS sequence"/>
</dbReference>
<protein>
    <submittedName>
        <fullName evidence="1">Uncharacterized protein</fullName>
    </submittedName>
</protein>
<sequence>MVSLATTAAYAYDGYVFYEKQTTKETREISVPPGQAGTAHKIEWKAAIAPMKPPAGNKHGPEVTWLKVDITKKVLDESSATMTAEPGEVKLQDRAGREWAVPIEPVGNRPTDRLEVGQEYKIQGMAIVPTAVVNEVELSFRPSTYRSDTPTKDLFNREAVEKLGKDVEVLRFRRR</sequence>
<evidence type="ECO:0000313" key="2">
    <source>
        <dbReference type="Proteomes" id="UP000309128"/>
    </source>
</evidence>
<dbReference type="EMBL" id="VCKY01000182">
    <property type="protein sequence ID" value="TMR10648.1"/>
    <property type="molecule type" value="Genomic_DNA"/>
</dbReference>
<gene>
    <name evidence="1" type="ORF">ETD86_38600</name>
</gene>
<proteinExistence type="predicted"/>
<keyword evidence="2" id="KW-1185">Reference proteome</keyword>
<dbReference type="OrthoDB" id="3535128at2"/>
<dbReference type="AlphaFoldDB" id="A0A5S4F3E2"/>
<reference evidence="1 2" key="1">
    <citation type="submission" date="2019-05" db="EMBL/GenBank/DDBJ databases">
        <title>Draft genome sequence of Nonomuraea turkmeniaca DSM 43926.</title>
        <authorList>
            <person name="Saricaoglu S."/>
            <person name="Isik K."/>
        </authorList>
    </citation>
    <scope>NUCLEOTIDE SEQUENCE [LARGE SCALE GENOMIC DNA]</scope>
    <source>
        <strain evidence="1 2">DSM 43926</strain>
    </source>
</reference>
<comment type="caution">
    <text evidence="1">The sequence shown here is derived from an EMBL/GenBank/DDBJ whole genome shotgun (WGS) entry which is preliminary data.</text>
</comment>
<name>A0A5S4F3E2_9ACTN</name>
<accession>A0A5S4F3E2</accession>